<keyword evidence="3" id="KW-1185">Reference proteome</keyword>
<dbReference type="AlphaFoldDB" id="A0AAV7KX56"/>
<evidence type="ECO:0000256" key="1">
    <source>
        <dbReference type="SAM" id="MobiDB-lite"/>
    </source>
</evidence>
<feature type="region of interest" description="Disordered" evidence="1">
    <location>
        <begin position="66"/>
        <end position="95"/>
    </location>
</feature>
<comment type="caution">
    <text evidence="2">The sequence shown here is derived from an EMBL/GenBank/DDBJ whole genome shotgun (WGS) entry which is preliminary data.</text>
</comment>
<dbReference type="EMBL" id="JANPWB010000016">
    <property type="protein sequence ID" value="KAJ1083850.1"/>
    <property type="molecule type" value="Genomic_DNA"/>
</dbReference>
<evidence type="ECO:0000313" key="3">
    <source>
        <dbReference type="Proteomes" id="UP001066276"/>
    </source>
</evidence>
<organism evidence="2 3">
    <name type="scientific">Pleurodeles waltl</name>
    <name type="common">Iberian ribbed newt</name>
    <dbReference type="NCBI Taxonomy" id="8319"/>
    <lineage>
        <taxon>Eukaryota</taxon>
        <taxon>Metazoa</taxon>
        <taxon>Chordata</taxon>
        <taxon>Craniata</taxon>
        <taxon>Vertebrata</taxon>
        <taxon>Euteleostomi</taxon>
        <taxon>Amphibia</taxon>
        <taxon>Batrachia</taxon>
        <taxon>Caudata</taxon>
        <taxon>Salamandroidea</taxon>
        <taxon>Salamandridae</taxon>
        <taxon>Pleurodelinae</taxon>
        <taxon>Pleurodeles</taxon>
    </lineage>
</organism>
<dbReference type="Proteomes" id="UP001066276">
    <property type="component" value="Chromosome 12"/>
</dbReference>
<proteinExistence type="predicted"/>
<evidence type="ECO:0000313" key="2">
    <source>
        <dbReference type="EMBL" id="KAJ1083850.1"/>
    </source>
</evidence>
<protein>
    <submittedName>
        <fullName evidence="2">Uncharacterized protein</fullName>
    </submittedName>
</protein>
<name>A0AAV7KX56_PLEWA</name>
<accession>A0AAV7KX56</accession>
<gene>
    <name evidence="2" type="ORF">NDU88_004005</name>
</gene>
<reference evidence="2" key="1">
    <citation type="journal article" date="2022" name="bioRxiv">
        <title>Sequencing and chromosome-scale assembly of the giantPleurodeles waltlgenome.</title>
        <authorList>
            <person name="Brown T."/>
            <person name="Elewa A."/>
            <person name="Iarovenko S."/>
            <person name="Subramanian E."/>
            <person name="Araus A.J."/>
            <person name="Petzold A."/>
            <person name="Susuki M."/>
            <person name="Suzuki K.-i.T."/>
            <person name="Hayashi T."/>
            <person name="Toyoda A."/>
            <person name="Oliveira C."/>
            <person name="Osipova E."/>
            <person name="Leigh N.D."/>
            <person name="Simon A."/>
            <person name="Yun M.H."/>
        </authorList>
    </citation>
    <scope>NUCLEOTIDE SEQUENCE</scope>
    <source>
        <strain evidence="2">20211129_DDA</strain>
        <tissue evidence="2">Liver</tissue>
    </source>
</reference>
<sequence length="95" mass="10221">MHAGTPDSRVHSWLVGVAVEQPARLGCDTPCSKTARRDRRGTGHFQQAWRCEGVALDHCTAHLMTSGAGDTRRPEAAVAGSVSQARARVAQSKER</sequence>